<accession>A0AAD8RVQ3</accession>
<dbReference type="GO" id="GO:0016705">
    <property type="term" value="F:oxidoreductase activity, acting on paired donors, with incorporation or reduction of molecular oxygen"/>
    <property type="evidence" value="ECO:0007669"/>
    <property type="project" value="InterPro"/>
</dbReference>
<feature type="transmembrane region" description="Helical" evidence="8">
    <location>
        <begin position="72"/>
        <end position="90"/>
    </location>
</feature>
<dbReference type="EMBL" id="JAUUTY010000005">
    <property type="protein sequence ID" value="KAK1632571.1"/>
    <property type="molecule type" value="Genomic_DNA"/>
</dbReference>
<keyword evidence="8" id="KW-0472">Membrane</keyword>
<evidence type="ECO:0000256" key="7">
    <source>
        <dbReference type="RuleBase" id="RU000461"/>
    </source>
</evidence>
<keyword evidence="5 6" id="KW-0408">Iron</keyword>
<dbReference type="InterPro" id="IPR017972">
    <property type="entry name" value="Cyt_P450_CS"/>
</dbReference>
<dbReference type="InterPro" id="IPR036396">
    <property type="entry name" value="Cyt_P450_sf"/>
</dbReference>
<evidence type="ECO:0000256" key="9">
    <source>
        <dbReference type="SAM" id="SignalP"/>
    </source>
</evidence>
<evidence type="ECO:0000256" key="2">
    <source>
        <dbReference type="ARBA" id="ARBA00022692"/>
    </source>
</evidence>
<protein>
    <recommendedName>
        <fullName evidence="12">Cytochrome P450</fullName>
    </recommendedName>
</protein>
<dbReference type="Proteomes" id="UP001231189">
    <property type="component" value="Unassembled WGS sequence"/>
</dbReference>
<evidence type="ECO:0000256" key="5">
    <source>
        <dbReference type="ARBA" id="ARBA00023004"/>
    </source>
</evidence>
<sequence>MEGLVRLLYALRRVLAVSIGGGDHGTWPHHRGVSLPCVELGRDEDDGVSSPLSARGGTRAGLGRGAGLPHGLLLGCGGLIALIPLLYATIRFLRARRRGSASASHGRPRLPPGPWHLPVIGSLHHLIGALPHRTLRDLSRRHGPLMLLRLGEVPVIVASSAEAAREVMKTQDQVLCTRPLTSCAEVLNQRGHGITFAPHGDRWRQLRKACVHALLNAKCVRSFRRIREEAAARFIRSITSSSFESQEAVNLRRMIAEYGADTTVHSVMGARFKEQDALLHYVDEAVRVVGCLTVSDLFPSWRLLRVLSGTLRRAAAFRDSSLAFMERFIVEHLERRASLHLPMPEEDDVIQESLRLHAIGPLLLPRECQEPCTILGYDVPRGTVVIVNNWAISRDPKYWDQPETFIPDRFMGSTTNYKGTNFEFTPFGAGRRICPGMLFGLANVELGLASLLFYFD</sequence>
<proteinExistence type="inferred from homology"/>
<evidence type="ECO:0000256" key="4">
    <source>
        <dbReference type="ARBA" id="ARBA00022989"/>
    </source>
</evidence>
<evidence type="ECO:0000313" key="10">
    <source>
        <dbReference type="EMBL" id="KAK1632571.1"/>
    </source>
</evidence>
<comment type="similarity">
    <text evidence="1 7">Belongs to the cytochrome P450 family.</text>
</comment>
<evidence type="ECO:0000256" key="1">
    <source>
        <dbReference type="ARBA" id="ARBA00010617"/>
    </source>
</evidence>
<dbReference type="GO" id="GO:0020037">
    <property type="term" value="F:heme binding"/>
    <property type="evidence" value="ECO:0007669"/>
    <property type="project" value="InterPro"/>
</dbReference>
<name>A0AAD8RVQ3_LOLMU</name>
<feature type="binding site" description="axial binding residue" evidence="6">
    <location>
        <position position="434"/>
    </location>
    <ligand>
        <name>heme</name>
        <dbReference type="ChEBI" id="CHEBI:30413"/>
    </ligand>
    <ligandPart>
        <name>Fe</name>
        <dbReference type="ChEBI" id="CHEBI:18248"/>
    </ligandPart>
</feature>
<evidence type="ECO:0000256" key="6">
    <source>
        <dbReference type="PIRSR" id="PIRSR602401-1"/>
    </source>
</evidence>
<evidence type="ECO:0000313" key="11">
    <source>
        <dbReference type="Proteomes" id="UP001231189"/>
    </source>
</evidence>
<feature type="chain" id="PRO_5041906457" description="Cytochrome P450" evidence="9">
    <location>
        <begin position="17"/>
        <end position="456"/>
    </location>
</feature>
<dbReference type="PANTHER" id="PTHR47955">
    <property type="entry name" value="CYTOCHROME P450 FAMILY 71 PROTEIN"/>
    <property type="match status" value="1"/>
</dbReference>
<keyword evidence="2 8" id="KW-0812">Transmembrane</keyword>
<keyword evidence="6 7" id="KW-0349">Heme</keyword>
<keyword evidence="11" id="KW-1185">Reference proteome</keyword>
<reference evidence="10" key="1">
    <citation type="submission" date="2023-07" db="EMBL/GenBank/DDBJ databases">
        <title>A chromosome-level genome assembly of Lolium multiflorum.</title>
        <authorList>
            <person name="Chen Y."/>
            <person name="Copetti D."/>
            <person name="Kolliker R."/>
            <person name="Studer B."/>
        </authorList>
    </citation>
    <scope>NUCLEOTIDE SEQUENCE</scope>
    <source>
        <strain evidence="10">02402/16</strain>
        <tissue evidence="10">Leaf</tissue>
    </source>
</reference>
<comment type="cofactor">
    <cofactor evidence="6">
        <name>heme</name>
        <dbReference type="ChEBI" id="CHEBI:30413"/>
    </cofactor>
</comment>
<dbReference type="GO" id="GO:0005506">
    <property type="term" value="F:iron ion binding"/>
    <property type="evidence" value="ECO:0007669"/>
    <property type="project" value="InterPro"/>
</dbReference>
<dbReference type="PRINTS" id="PR00463">
    <property type="entry name" value="EP450I"/>
</dbReference>
<comment type="caution">
    <text evidence="10">The sequence shown here is derived from an EMBL/GenBank/DDBJ whole genome shotgun (WGS) entry which is preliminary data.</text>
</comment>
<dbReference type="InterPro" id="IPR002401">
    <property type="entry name" value="Cyt_P450_E_grp-I"/>
</dbReference>
<dbReference type="InterPro" id="IPR001128">
    <property type="entry name" value="Cyt_P450"/>
</dbReference>
<dbReference type="SUPFAM" id="SSF48264">
    <property type="entry name" value="Cytochrome P450"/>
    <property type="match status" value="1"/>
</dbReference>
<organism evidence="10 11">
    <name type="scientific">Lolium multiflorum</name>
    <name type="common">Italian ryegrass</name>
    <name type="synonym">Lolium perenne subsp. multiflorum</name>
    <dbReference type="NCBI Taxonomy" id="4521"/>
    <lineage>
        <taxon>Eukaryota</taxon>
        <taxon>Viridiplantae</taxon>
        <taxon>Streptophyta</taxon>
        <taxon>Embryophyta</taxon>
        <taxon>Tracheophyta</taxon>
        <taxon>Spermatophyta</taxon>
        <taxon>Magnoliopsida</taxon>
        <taxon>Liliopsida</taxon>
        <taxon>Poales</taxon>
        <taxon>Poaceae</taxon>
        <taxon>BOP clade</taxon>
        <taxon>Pooideae</taxon>
        <taxon>Poodae</taxon>
        <taxon>Poeae</taxon>
        <taxon>Poeae Chloroplast Group 2 (Poeae type)</taxon>
        <taxon>Loliodinae</taxon>
        <taxon>Loliinae</taxon>
        <taxon>Lolium</taxon>
    </lineage>
</organism>
<feature type="transmembrane region" description="Helical" evidence="8">
    <location>
        <begin position="436"/>
        <end position="455"/>
    </location>
</feature>
<dbReference type="GO" id="GO:0004497">
    <property type="term" value="F:monooxygenase activity"/>
    <property type="evidence" value="ECO:0007669"/>
    <property type="project" value="UniProtKB-KW"/>
</dbReference>
<dbReference type="Gene3D" id="1.10.630.10">
    <property type="entry name" value="Cytochrome P450"/>
    <property type="match status" value="2"/>
</dbReference>
<keyword evidence="9" id="KW-0732">Signal</keyword>
<evidence type="ECO:0000256" key="3">
    <source>
        <dbReference type="ARBA" id="ARBA00022723"/>
    </source>
</evidence>
<keyword evidence="3 6" id="KW-0479">Metal-binding</keyword>
<evidence type="ECO:0000256" key="8">
    <source>
        <dbReference type="SAM" id="Phobius"/>
    </source>
</evidence>
<dbReference type="PROSITE" id="PS00086">
    <property type="entry name" value="CYTOCHROME_P450"/>
    <property type="match status" value="1"/>
</dbReference>
<evidence type="ECO:0008006" key="12">
    <source>
        <dbReference type="Google" id="ProtNLM"/>
    </source>
</evidence>
<feature type="signal peptide" evidence="9">
    <location>
        <begin position="1"/>
        <end position="16"/>
    </location>
</feature>
<dbReference type="Pfam" id="PF00067">
    <property type="entry name" value="p450"/>
    <property type="match status" value="2"/>
</dbReference>
<dbReference type="PANTHER" id="PTHR47955:SF21">
    <property type="entry name" value="OS06G0642300 PROTEIN"/>
    <property type="match status" value="1"/>
</dbReference>
<keyword evidence="7" id="KW-0503">Monooxygenase</keyword>
<dbReference type="AlphaFoldDB" id="A0AAD8RVQ3"/>
<keyword evidence="7" id="KW-0560">Oxidoreductase</keyword>
<gene>
    <name evidence="10" type="ORF">QYE76_006886</name>
</gene>
<keyword evidence="4 8" id="KW-1133">Transmembrane helix</keyword>